<evidence type="ECO:0000259" key="1">
    <source>
        <dbReference type="Pfam" id="PF06439"/>
    </source>
</evidence>
<dbReference type="InterPro" id="IPR006311">
    <property type="entry name" value="TAT_signal"/>
</dbReference>
<reference evidence="2" key="1">
    <citation type="submission" date="2021-11" db="EMBL/GenBank/DDBJ databases">
        <title>Genome sequence.</title>
        <authorList>
            <person name="Sun Q."/>
        </authorList>
    </citation>
    <scope>NUCLEOTIDE SEQUENCE</scope>
    <source>
        <strain evidence="2">JC732</strain>
    </source>
</reference>
<dbReference type="Pfam" id="PF06439">
    <property type="entry name" value="3keto-disac_hyd"/>
    <property type="match status" value="1"/>
</dbReference>
<dbReference type="EMBL" id="JAJKFT010000010">
    <property type="protein sequence ID" value="MCC9630529.1"/>
    <property type="molecule type" value="Genomic_DNA"/>
</dbReference>
<dbReference type="InterPro" id="IPR010496">
    <property type="entry name" value="AL/BT2_dom"/>
</dbReference>
<sequence length="283" mass="31065">MSSSAELGTRSLSRRSRLAGLAASAAYTALGKADEASPTNAAKTIELFDGQSLAGWHVNSEKSLHGPGGGWSVENGVLIGQQDPPGSGKGGLLLSDQKFADFELSIDMRPDWGIDSGVFFRCNEQASGFQMYVDHHDNGNVGHLRGEMPGSFAIMPFQFTGNLAKDRSLVSYSTHTDPRALKWPEGVYEYSCSPETWLKTWRVNQWNTARIRCVGKFPQITTWINGVKICHFNGETSTLPGYDKQKVFSILGRSGSIGLQVHGGKQWPKGLVCRWKNIRIQEV</sequence>
<dbReference type="PROSITE" id="PS51318">
    <property type="entry name" value="TAT"/>
    <property type="match status" value="1"/>
</dbReference>
<dbReference type="AlphaFoldDB" id="A0A9X1MRZ7"/>
<proteinExistence type="predicted"/>
<dbReference type="Gene3D" id="2.60.120.560">
    <property type="entry name" value="Exo-inulinase, domain 1"/>
    <property type="match status" value="1"/>
</dbReference>
<feature type="domain" description="3-keto-alpha-glucoside-1,2-lyase/3-keto-2-hydroxy-glucal hydratase" evidence="1">
    <location>
        <begin position="44"/>
        <end position="281"/>
    </location>
</feature>
<accession>A0A9X1MRZ7</accession>
<name>A0A9X1MRZ7_9BACT</name>
<gene>
    <name evidence="2" type="ORF">LOC68_19205</name>
</gene>
<dbReference type="Proteomes" id="UP001139103">
    <property type="component" value="Unassembled WGS sequence"/>
</dbReference>
<dbReference type="RefSeq" id="WP_230221746.1">
    <property type="nucleotide sequence ID" value="NZ_JAJKFT010000010.1"/>
</dbReference>
<keyword evidence="3" id="KW-1185">Reference proteome</keyword>
<protein>
    <submittedName>
        <fullName evidence="2">DUF1080 domain-containing protein</fullName>
    </submittedName>
</protein>
<dbReference type="GO" id="GO:0016787">
    <property type="term" value="F:hydrolase activity"/>
    <property type="evidence" value="ECO:0007669"/>
    <property type="project" value="InterPro"/>
</dbReference>
<comment type="caution">
    <text evidence="2">The sequence shown here is derived from an EMBL/GenBank/DDBJ whole genome shotgun (WGS) entry which is preliminary data.</text>
</comment>
<organism evidence="2 3">
    <name type="scientific">Blastopirellula sediminis</name>
    <dbReference type="NCBI Taxonomy" id="2894196"/>
    <lineage>
        <taxon>Bacteria</taxon>
        <taxon>Pseudomonadati</taxon>
        <taxon>Planctomycetota</taxon>
        <taxon>Planctomycetia</taxon>
        <taxon>Pirellulales</taxon>
        <taxon>Pirellulaceae</taxon>
        <taxon>Blastopirellula</taxon>
    </lineage>
</organism>
<evidence type="ECO:0000313" key="3">
    <source>
        <dbReference type="Proteomes" id="UP001139103"/>
    </source>
</evidence>
<evidence type="ECO:0000313" key="2">
    <source>
        <dbReference type="EMBL" id="MCC9630529.1"/>
    </source>
</evidence>